<gene>
    <name evidence="2" type="ORF">FCM35_KLT11931</name>
</gene>
<dbReference type="Proteomes" id="UP000623129">
    <property type="component" value="Unassembled WGS sequence"/>
</dbReference>
<organism evidence="2 3">
    <name type="scientific">Carex littledalei</name>
    <dbReference type="NCBI Taxonomy" id="544730"/>
    <lineage>
        <taxon>Eukaryota</taxon>
        <taxon>Viridiplantae</taxon>
        <taxon>Streptophyta</taxon>
        <taxon>Embryophyta</taxon>
        <taxon>Tracheophyta</taxon>
        <taxon>Spermatophyta</taxon>
        <taxon>Magnoliopsida</taxon>
        <taxon>Liliopsida</taxon>
        <taxon>Poales</taxon>
        <taxon>Cyperaceae</taxon>
        <taxon>Cyperoideae</taxon>
        <taxon>Cariceae</taxon>
        <taxon>Carex</taxon>
        <taxon>Carex subgen. Euthyceras</taxon>
    </lineage>
</organism>
<dbReference type="EMBL" id="SWLB01000023">
    <property type="protein sequence ID" value="KAF3323200.1"/>
    <property type="molecule type" value="Genomic_DNA"/>
</dbReference>
<dbReference type="OrthoDB" id="775914at2759"/>
<evidence type="ECO:0000313" key="2">
    <source>
        <dbReference type="EMBL" id="KAF3323200.1"/>
    </source>
</evidence>
<dbReference type="AlphaFoldDB" id="A0A833QB04"/>
<feature type="region of interest" description="Disordered" evidence="1">
    <location>
        <begin position="586"/>
        <end position="606"/>
    </location>
</feature>
<comment type="caution">
    <text evidence="2">The sequence shown here is derived from an EMBL/GenBank/DDBJ whole genome shotgun (WGS) entry which is preliminary data.</text>
</comment>
<feature type="compositionally biased region" description="Polar residues" evidence="1">
    <location>
        <begin position="470"/>
        <end position="482"/>
    </location>
</feature>
<proteinExistence type="predicted"/>
<reference evidence="2" key="1">
    <citation type="submission" date="2020-01" db="EMBL/GenBank/DDBJ databases">
        <title>Genome sequence of Kobresia littledalei, the first chromosome-level genome in the family Cyperaceae.</title>
        <authorList>
            <person name="Qu G."/>
        </authorList>
    </citation>
    <scope>NUCLEOTIDE SEQUENCE</scope>
    <source>
        <strain evidence="2">C.B.Clarke</strain>
        <tissue evidence="2">Leaf</tissue>
    </source>
</reference>
<accession>A0A833QB04</accession>
<dbReference type="PANTHER" id="PTHR34461">
    <property type="entry name" value="EXPRESSED PROTEIN"/>
    <property type="match status" value="1"/>
</dbReference>
<name>A0A833QB04_9POAL</name>
<evidence type="ECO:0000313" key="3">
    <source>
        <dbReference type="Proteomes" id="UP000623129"/>
    </source>
</evidence>
<keyword evidence="3" id="KW-1185">Reference proteome</keyword>
<feature type="region of interest" description="Disordered" evidence="1">
    <location>
        <begin position="454"/>
        <end position="488"/>
    </location>
</feature>
<dbReference type="PANTHER" id="PTHR34461:SF2">
    <property type="entry name" value="EXPRESSED PROTEIN"/>
    <property type="match status" value="1"/>
</dbReference>
<protein>
    <submittedName>
        <fullName evidence="2">Uncharacterized protein</fullName>
    </submittedName>
</protein>
<evidence type="ECO:0000256" key="1">
    <source>
        <dbReference type="SAM" id="MobiDB-lite"/>
    </source>
</evidence>
<sequence length="903" mass="98770">MSTSEKGVLTNPPKVLKMKSLAAIYAAEDARKAASFDSPLKFPGEFRCTISNIKSEPIDFEEIYSFFGSEENDLETGRWGALDVSLKDLRARCKATKKRKADAKPKETDDLDEPLIVFKAKRSKSSYAVRSKITVTKVISECLVVQGSKGLAEEDTQGIQETLSVQTEFNATSSSNDITSPGAGADGLICNVNSETWGEIDMTNNSFYLDSEPVLEVEPIDIAPCKVDFVAKFDSSCDPSSNLIWPTNGNAQSPKNLMRACNKPCPEIVGSEENFYFPENGQSNLPEIKIMDAEVGANPVGLTRNVSDSKSITCSFNRAWIDGQSEESLYSHENSQGSLHEDEFTEMESDVSPTSKTGKLPTGENLICSFKEASMNDVESGENLYSPESTHYSSVQREIQDGPSAVAITENIHGGKDLISSCNEACTGDVESGGDLYSPEGCQNTLHGNEVTEARSDVRPVTEISPDGENINSSSNEAGDNNSENEENVYFPENCRSNSEESENAQVGASKKPFMVTDSATVDALANPRTENASSDNYGFLCEGVPDFLDNTNLRSSEGQLESIVYSAISTSKFFYKKEDDASPSVHSALVSPTENPETDSNHGNGAVTNFDEVLKGSDQVQSIEETEREITGVMQLCDNLEKRQSTITDNEEAILEKEVNGDPRTTREHAPIKLLSSRTIISPTSQEKLCQAITEIDLCKEAQISKCKKSIIFENCTRLKKCAITTQSTERVLQKTNGVIKKGNLKSTGAACTKDSSPKMDTEKAIEFSRRQMQDFENVTTKLLKNMRFMRGVLEESLVVPSPSLSKFSAEEIKEASENASELERTTKRWLALMSKDCNRFCKILKSAGNSASSPPASNYGFQKRRKIVFADEAGGALCHIRVFDNAACSPLKTAETENADQ</sequence>